<dbReference type="EMBL" id="JAECZO010000038">
    <property type="protein sequence ID" value="KAK7194557.1"/>
    <property type="molecule type" value="Genomic_DNA"/>
</dbReference>
<accession>A0AAW0EM93</accession>
<proteinExistence type="predicted"/>
<protein>
    <submittedName>
        <fullName evidence="1">Uncharacterized protein</fullName>
    </submittedName>
</protein>
<evidence type="ECO:0000313" key="1">
    <source>
        <dbReference type="EMBL" id="KAK7194557.1"/>
    </source>
</evidence>
<gene>
    <name evidence="1" type="ORF">NESM_000373300</name>
</gene>
<dbReference type="Proteomes" id="UP001430356">
    <property type="component" value="Unassembled WGS sequence"/>
</dbReference>
<sequence>MTSPAAPASAASETLITRLPPYFPTTCKQCAAPTEAFFRCFEKHAVMMHDRDTATAATSLHHCQPELRDYMTCMERQQVAKGKPWWKIW</sequence>
<name>A0AAW0EM93_9TRYP</name>
<keyword evidence="2" id="KW-1185">Reference proteome</keyword>
<comment type="caution">
    <text evidence="1">The sequence shown here is derived from an EMBL/GenBank/DDBJ whole genome shotgun (WGS) entry which is preliminary data.</text>
</comment>
<organism evidence="1 2">
    <name type="scientific">Novymonas esmeraldas</name>
    <dbReference type="NCBI Taxonomy" id="1808958"/>
    <lineage>
        <taxon>Eukaryota</taxon>
        <taxon>Discoba</taxon>
        <taxon>Euglenozoa</taxon>
        <taxon>Kinetoplastea</taxon>
        <taxon>Metakinetoplastina</taxon>
        <taxon>Trypanosomatida</taxon>
        <taxon>Trypanosomatidae</taxon>
        <taxon>Novymonas</taxon>
    </lineage>
</organism>
<reference evidence="1 2" key="1">
    <citation type="journal article" date="2021" name="MBio">
        <title>A New Model Trypanosomatid, Novymonas esmeraldas: Genomic Perception of Its 'Candidatus Pandoraea novymonadis' Endosymbiont.</title>
        <authorList>
            <person name="Zakharova A."/>
            <person name="Saura A."/>
            <person name="Butenko A."/>
            <person name="Podesvova L."/>
            <person name="Warmusova S."/>
            <person name="Kostygov A.Y."/>
            <person name="Nenarokova A."/>
            <person name="Lukes J."/>
            <person name="Opperdoes F.R."/>
            <person name="Yurchenko V."/>
        </authorList>
    </citation>
    <scope>NUCLEOTIDE SEQUENCE [LARGE SCALE GENOMIC DNA]</scope>
    <source>
        <strain evidence="1 2">E262AT.01</strain>
    </source>
</reference>
<dbReference type="AlphaFoldDB" id="A0AAW0EM93"/>
<evidence type="ECO:0000313" key="2">
    <source>
        <dbReference type="Proteomes" id="UP001430356"/>
    </source>
</evidence>